<comment type="function">
    <text evidence="5 7">Essential cell division protein that forms a contractile ring structure (Z ring) at the future cell division site. The regulation of the ring assembly controls the timing and the location of cell division. One of the functions of the FtsZ ring is to recruit other cell division proteins to the septum to produce a new cell wall between the dividing cells. Binds GTP and shows GTPase activity.</text>
</comment>
<feature type="binding site" evidence="5">
    <location>
        <position position="124"/>
    </location>
    <ligand>
        <name>GTP</name>
        <dbReference type="ChEBI" id="CHEBI:37565"/>
    </ligand>
</feature>
<dbReference type="GO" id="GO:0000917">
    <property type="term" value="P:division septum assembly"/>
    <property type="evidence" value="ECO:0007669"/>
    <property type="project" value="UniProtKB-KW"/>
</dbReference>
<dbReference type="InterPro" id="IPR036525">
    <property type="entry name" value="Tubulin/FtsZ_GTPase_sf"/>
</dbReference>
<dbReference type="CDD" id="cd02201">
    <property type="entry name" value="FtsZ_type1"/>
    <property type="match status" value="1"/>
</dbReference>
<dbReference type="PROSITE" id="PS01135">
    <property type="entry name" value="FTSZ_2"/>
    <property type="match status" value="1"/>
</dbReference>
<dbReference type="Proteomes" id="UP000275925">
    <property type="component" value="Unassembled WGS sequence"/>
</dbReference>
<dbReference type="Gene3D" id="3.30.1330.20">
    <property type="entry name" value="Tubulin/FtsZ, C-terminal domain"/>
    <property type="match status" value="1"/>
</dbReference>
<feature type="binding site" evidence="5">
    <location>
        <begin position="6"/>
        <end position="10"/>
    </location>
    <ligand>
        <name>GTP</name>
        <dbReference type="ChEBI" id="CHEBI:37565"/>
    </ligand>
</feature>
<keyword evidence="11" id="KW-1185">Reference proteome</keyword>
<keyword evidence="5 7" id="KW-0131">Cell cycle</keyword>
<dbReference type="SUPFAM" id="SSF55307">
    <property type="entry name" value="Tubulin C-terminal domain-like"/>
    <property type="match status" value="1"/>
</dbReference>
<comment type="caution">
    <text evidence="10">The sequence shown here is derived from an EMBL/GenBank/DDBJ whole genome shotgun (WGS) entry which is preliminary data.</text>
</comment>
<evidence type="ECO:0000256" key="6">
    <source>
        <dbReference type="NCBIfam" id="TIGR00065"/>
    </source>
</evidence>
<dbReference type="PANTHER" id="PTHR30314">
    <property type="entry name" value="CELL DIVISION PROTEIN FTSZ-RELATED"/>
    <property type="match status" value="1"/>
</dbReference>
<evidence type="ECO:0000256" key="1">
    <source>
        <dbReference type="ARBA" id="ARBA00009690"/>
    </source>
</evidence>
<comment type="similarity">
    <text evidence="1 5 7">Belongs to the FtsZ family.</text>
</comment>
<keyword evidence="3 5" id="KW-0342">GTP-binding</keyword>
<dbReference type="EMBL" id="BGZO01000014">
    <property type="protein sequence ID" value="GBR76038.1"/>
    <property type="molecule type" value="Genomic_DNA"/>
</dbReference>
<feature type="domain" description="Tubulin/FtsZ GTPase" evidence="8">
    <location>
        <begin position="2"/>
        <end position="190"/>
    </location>
</feature>
<dbReference type="GO" id="GO:0043093">
    <property type="term" value="P:FtsZ-dependent cytokinesis"/>
    <property type="evidence" value="ECO:0007669"/>
    <property type="project" value="UniProtKB-UniRule"/>
</dbReference>
<evidence type="ECO:0000256" key="7">
    <source>
        <dbReference type="RuleBase" id="RU000631"/>
    </source>
</evidence>
<dbReference type="InterPro" id="IPR037103">
    <property type="entry name" value="Tubulin/FtsZ-like_C"/>
</dbReference>
<protein>
    <recommendedName>
        <fullName evidence="5 6">Cell division protein FtsZ</fullName>
    </recommendedName>
</protein>
<evidence type="ECO:0000256" key="5">
    <source>
        <dbReference type="HAMAP-Rule" id="MF_00909"/>
    </source>
</evidence>
<dbReference type="AlphaFoldDB" id="A0A388TH74"/>
<dbReference type="InterPro" id="IPR020805">
    <property type="entry name" value="Cell_div_FtsZ_CS"/>
</dbReference>
<feature type="binding site" evidence="5">
    <location>
        <position position="172"/>
    </location>
    <ligand>
        <name>GTP</name>
        <dbReference type="ChEBI" id="CHEBI:37565"/>
    </ligand>
</feature>
<dbReference type="InterPro" id="IPR045061">
    <property type="entry name" value="FtsZ/CetZ"/>
</dbReference>
<dbReference type="GO" id="GO:0051258">
    <property type="term" value="P:protein polymerization"/>
    <property type="evidence" value="ECO:0007669"/>
    <property type="project" value="UniProtKB-UniRule"/>
</dbReference>
<keyword evidence="2 5" id="KW-0547">Nucleotide-binding</keyword>
<gene>
    <name evidence="5 10" type="primary">ftsZ</name>
    <name evidence="10" type="ORF">NO2_0651</name>
</gene>
<dbReference type="Pfam" id="PF12327">
    <property type="entry name" value="FtsZ_C"/>
    <property type="match status" value="1"/>
</dbReference>
<dbReference type="InterPro" id="IPR024757">
    <property type="entry name" value="FtsZ_C"/>
</dbReference>
<dbReference type="GO" id="GO:0005525">
    <property type="term" value="F:GTP binding"/>
    <property type="evidence" value="ECO:0007669"/>
    <property type="project" value="UniProtKB-UniRule"/>
</dbReference>
<evidence type="ECO:0000313" key="10">
    <source>
        <dbReference type="EMBL" id="GBR76038.1"/>
    </source>
</evidence>
<dbReference type="PANTHER" id="PTHR30314:SF3">
    <property type="entry name" value="MITOCHONDRIAL DIVISION PROTEIN FSZA"/>
    <property type="match status" value="1"/>
</dbReference>
<keyword evidence="4 5" id="KW-0717">Septation</keyword>
<evidence type="ECO:0000259" key="9">
    <source>
        <dbReference type="SMART" id="SM00865"/>
    </source>
</evidence>
<dbReference type="NCBIfam" id="TIGR00065">
    <property type="entry name" value="ftsZ"/>
    <property type="match status" value="1"/>
</dbReference>
<evidence type="ECO:0000256" key="4">
    <source>
        <dbReference type="ARBA" id="ARBA00023210"/>
    </source>
</evidence>
<dbReference type="InterPro" id="IPR000158">
    <property type="entry name" value="Cell_div_FtsZ"/>
</dbReference>
<evidence type="ECO:0000313" key="11">
    <source>
        <dbReference type="Proteomes" id="UP000275925"/>
    </source>
</evidence>
<dbReference type="PRINTS" id="PR00423">
    <property type="entry name" value="CELLDVISFTSZ"/>
</dbReference>
<dbReference type="PROSITE" id="PS01134">
    <property type="entry name" value="FTSZ_1"/>
    <property type="match status" value="1"/>
</dbReference>
<dbReference type="SUPFAM" id="SSF52490">
    <property type="entry name" value="Tubulin nucleotide-binding domain-like"/>
    <property type="match status" value="1"/>
</dbReference>
<dbReference type="InterPro" id="IPR003008">
    <property type="entry name" value="Tubulin_FtsZ_GTPase"/>
</dbReference>
<feature type="binding site" evidence="5">
    <location>
        <position position="128"/>
    </location>
    <ligand>
        <name>GTP</name>
        <dbReference type="ChEBI" id="CHEBI:37565"/>
    </ligand>
</feature>
<proteinExistence type="inferred from homology"/>
<dbReference type="InterPro" id="IPR008280">
    <property type="entry name" value="Tub_FtsZ_C"/>
</dbReference>
<reference evidence="10 11" key="1">
    <citation type="journal article" date="2019" name="ISME J.">
        <title>Genome analyses of uncultured TG2/ZB3 bacteria in 'Margulisbacteria' specifically attached to ectosymbiotic spirochetes of protists in the termite gut.</title>
        <authorList>
            <person name="Utami Y.D."/>
            <person name="Kuwahara H."/>
            <person name="Igai K."/>
            <person name="Murakami T."/>
            <person name="Sugaya K."/>
            <person name="Morikawa T."/>
            <person name="Nagura Y."/>
            <person name="Yuki M."/>
            <person name="Deevong P."/>
            <person name="Inoue T."/>
            <person name="Kihara K."/>
            <person name="Lo N."/>
            <person name="Yamada A."/>
            <person name="Ohkuma M."/>
            <person name="Hongoh Y."/>
        </authorList>
    </citation>
    <scope>NUCLEOTIDE SEQUENCE [LARGE SCALE GENOMIC DNA]</scope>
    <source>
        <strain evidence="10">NkOx7-02</strain>
    </source>
</reference>
<dbReference type="InterPro" id="IPR018316">
    <property type="entry name" value="Tubulin/FtsZ_2-layer-sand-dom"/>
</dbReference>
<dbReference type="SMART" id="SM00865">
    <property type="entry name" value="Tubulin_C"/>
    <property type="match status" value="1"/>
</dbReference>
<dbReference type="GO" id="GO:0032153">
    <property type="term" value="C:cell division site"/>
    <property type="evidence" value="ECO:0007669"/>
    <property type="project" value="UniProtKB-UniRule"/>
</dbReference>
<keyword evidence="5" id="KW-0963">Cytoplasm</keyword>
<dbReference type="Pfam" id="PF00091">
    <property type="entry name" value="Tubulin"/>
    <property type="match status" value="1"/>
</dbReference>
<feature type="domain" description="Tubulin/FtsZ 2-layer sandwich" evidence="9">
    <location>
        <begin position="192"/>
        <end position="309"/>
    </location>
</feature>
<sequence>MVGVGGGGVNAVNTMVAVGLSGVQFVAINTDLQSLDASCADVHVQVGGKLTKGLGAGADPAQGRAAAEENKEDIAKSLDGADMVFITAGMGGGTGTGASPIVAEVARAKGALVVGVVSKPFVFEGQPRMRQAEDGIEQLRATVDALIIVPNERLLDIYDETMTFVESFAKANDVLRQGVLGIAGLITNPGLINLDFADIRTIMANSGSAMMGIGTATGADRALDAAQDAINNPLLEETMQGATGLVVSISGGPDMTLHEVNKAMGIIRKAADPGANIIFGTLIDEAKQGELTITVIATGFKKRAFPPFTVNDAVEVDSNGSVLPLLGRNTPPEVVDKSFSFKQPQPVLTNAAAGNGSVLEFEVPEFLKGR</sequence>
<evidence type="ECO:0000256" key="3">
    <source>
        <dbReference type="ARBA" id="ARBA00023134"/>
    </source>
</evidence>
<name>A0A388TH74_9BACT</name>
<comment type="subcellular location">
    <subcellularLocation>
        <location evidence="5">Cytoplasm</location>
    </subcellularLocation>
    <text evidence="5">Assembles at midcell at the inner surface of the cytoplasmic membrane.</text>
</comment>
<dbReference type="Gene3D" id="3.40.50.1440">
    <property type="entry name" value="Tubulin/FtsZ, GTPase domain"/>
    <property type="match status" value="1"/>
</dbReference>
<dbReference type="HAMAP" id="MF_00909">
    <property type="entry name" value="FtsZ"/>
    <property type="match status" value="1"/>
</dbReference>
<dbReference type="GO" id="GO:0005737">
    <property type="term" value="C:cytoplasm"/>
    <property type="evidence" value="ECO:0007669"/>
    <property type="project" value="UniProtKB-SubCell"/>
</dbReference>
<keyword evidence="5 7" id="KW-0132">Cell division</keyword>
<dbReference type="GO" id="GO:0003924">
    <property type="term" value="F:GTPase activity"/>
    <property type="evidence" value="ECO:0007669"/>
    <property type="project" value="UniProtKB-UniRule"/>
</dbReference>
<accession>A0A388TH74</accession>
<evidence type="ECO:0000256" key="2">
    <source>
        <dbReference type="ARBA" id="ARBA00022741"/>
    </source>
</evidence>
<evidence type="ECO:0000259" key="8">
    <source>
        <dbReference type="SMART" id="SM00864"/>
    </source>
</evidence>
<feature type="binding site" evidence="5">
    <location>
        <begin position="93"/>
        <end position="95"/>
    </location>
    <ligand>
        <name>GTP</name>
        <dbReference type="ChEBI" id="CHEBI:37565"/>
    </ligand>
</feature>
<organism evidence="10 11">
    <name type="scientific">Candidatus Termititenax persephonae</name>
    <dbReference type="NCBI Taxonomy" id="2218525"/>
    <lineage>
        <taxon>Bacteria</taxon>
        <taxon>Bacillati</taxon>
        <taxon>Candidatus Margulisiibacteriota</taxon>
        <taxon>Candidatus Termititenacia</taxon>
        <taxon>Candidatus Termititenacales</taxon>
        <taxon>Candidatus Termititenacaceae</taxon>
        <taxon>Candidatus Termititenax</taxon>
    </lineage>
</organism>
<comment type="subunit">
    <text evidence="5">Homodimer. Polymerizes to form a dynamic ring structure in a strictly GTP-dependent manner. Interacts directly with several other division proteins.</text>
</comment>
<dbReference type="FunFam" id="3.40.50.1440:FF:000001">
    <property type="entry name" value="Cell division protein FtsZ"/>
    <property type="match status" value="1"/>
</dbReference>
<dbReference type="SMART" id="SM00864">
    <property type="entry name" value="Tubulin"/>
    <property type="match status" value="1"/>
</dbReference>